<proteinExistence type="predicted"/>
<dbReference type="EMBL" id="SRLA01000005">
    <property type="protein sequence ID" value="TGE04788.1"/>
    <property type="molecule type" value="Genomic_DNA"/>
</dbReference>
<accession>A0A4Z0P3K9</accession>
<dbReference type="RefSeq" id="WP_135436249.1">
    <property type="nucleotide sequence ID" value="NZ_SRLA01000005.1"/>
</dbReference>
<evidence type="ECO:0000313" key="1">
    <source>
        <dbReference type="EMBL" id="TGE04788.1"/>
    </source>
</evidence>
<dbReference type="Proteomes" id="UP000298337">
    <property type="component" value="Unassembled WGS sequence"/>
</dbReference>
<name>A0A4Z0P3K9_9BACT</name>
<protein>
    <submittedName>
        <fullName evidence="1">Uncharacterized protein</fullName>
    </submittedName>
</protein>
<dbReference type="AlphaFoldDB" id="A0A4Z0P3K9"/>
<gene>
    <name evidence="1" type="ORF">EU556_21645</name>
</gene>
<sequence length="169" mass="19882">MITDFINKRTAFNTTGMRGNAAWIDCFYKDILADAEANSPLAQGTYKAYLLAEQQIKQILSPNWPEMDQVEENAFIRESLQANLERYLQVRYRQDAYRKYKESLAVYDTIQAKPIWSHCYRTWFSLKASYNNAKQPLFDPTLPDKAYKRTYDYEVGEFQIAINHLDIHT</sequence>
<evidence type="ECO:0000313" key="2">
    <source>
        <dbReference type="Proteomes" id="UP000298337"/>
    </source>
</evidence>
<comment type="caution">
    <text evidence="1">The sequence shown here is derived from an EMBL/GenBank/DDBJ whole genome shotgun (WGS) entry which is preliminary data.</text>
</comment>
<organism evidence="1 2">
    <name type="scientific">Hymenobacter fodinae</name>
    <dbReference type="NCBI Taxonomy" id="2510796"/>
    <lineage>
        <taxon>Bacteria</taxon>
        <taxon>Pseudomonadati</taxon>
        <taxon>Bacteroidota</taxon>
        <taxon>Cytophagia</taxon>
        <taxon>Cytophagales</taxon>
        <taxon>Hymenobacteraceae</taxon>
        <taxon>Hymenobacter</taxon>
    </lineage>
</organism>
<keyword evidence="2" id="KW-1185">Reference proteome</keyword>
<reference evidence="1 2" key="1">
    <citation type="submission" date="2019-04" db="EMBL/GenBank/DDBJ databases">
        <authorList>
            <person name="Feng G."/>
            <person name="Zhang J."/>
            <person name="Zhu H."/>
        </authorList>
    </citation>
    <scope>NUCLEOTIDE SEQUENCE [LARGE SCALE GENOMIC DNA]</scope>
    <source>
        <strain evidence="1 2">92R-1</strain>
    </source>
</reference>